<keyword evidence="3" id="KW-1185">Reference proteome</keyword>
<dbReference type="GO" id="GO:0006508">
    <property type="term" value="P:proteolysis"/>
    <property type="evidence" value="ECO:0007669"/>
    <property type="project" value="InterPro"/>
</dbReference>
<sequence length="397" mass="44541">MTLMVSCTTQKIKSPWNLEQLYKTPNWRKTEKAKQEGVTSILYESSPVSGQKVEVFAYYGIPEGDTPKDGWPAVVCVHGGGGTAFHEWVKKWNKHGYAAISMDLEGHYPITEDINDKKSPRIPTENPGLTRVGTFNDFEKPITEQWYYHAVAQVIHANSLLRSFSEVNPNKIGITGISWGGILTSTVIGLDNRFKFAIPVYGCGFLPDSDGLQGENIKPGKYTEFVNLNYDGSAYFNNVRIPTLWINGTNDKHFPLLSTQKSAQAVNGEVTKYYKLNMPHGHYAGWKPKEIYAFANSIVKGDKALIEIEKPQIKLHVIQVEFHTTSTVKSANLVYTKDSGKWVNRHWQKVPATILNPQIKAEIPKDAILGFIEVMDGEGLMVSSEFIQLNKDNNTKN</sequence>
<dbReference type="InterPro" id="IPR001375">
    <property type="entry name" value="Peptidase_S9_cat"/>
</dbReference>
<name>A0A9X1L2R4_9FLAO</name>
<evidence type="ECO:0000313" key="2">
    <source>
        <dbReference type="EMBL" id="MCB4797879.1"/>
    </source>
</evidence>
<dbReference type="InterPro" id="IPR029058">
    <property type="entry name" value="AB_hydrolase_fold"/>
</dbReference>
<organism evidence="2 3">
    <name type="scientific">Neotamlana laminarinivorans</name>
    <dbReference type="NCBI Taxonomy" id="2883124"/>
    <lineage>
        <taxon>Bacteria</taxon>
        <taxon>Pseudomonadati</taxon>
        <taxon>Bacteroidota</taxon>
        <taxon>Flavobacteriia</taxon>
        <taxon>Flavobacteriales</taxon>
        <taxon>Flavobacteriaceae</taxon>
        <taxon>Neotamlana</taxon>
    </lineage>
</organism>
<dbReference type="PANTHER" id="PTHR22946">
    <property type="entry name" value="DIENELACTONE HYDROLASE DOMAIN-CONTAINING PROTEIN-RELATED"/>
    <property type="match status" value="1"/>
</dbReference>
<dbReference type="GO" id="GO:0008236">
    <property type="term" value="F:serine-type peptidase activity"/>
    <property type="evidence" value="ECO:0007669"/>
    <property type="project" value="InterPro"/>
</dbReference>
<dbReference type="Gene3D" id="3.40.50.1820">
    <property type="entry name" value="alpha/beta hydrolase"/>
    <property type="match status" value="1"/>
</dbReference>
<evidence type="ECO:0000259" key="1">
    <source>
        <dbReference type="Pfam" id="PF00326"/>
    </source>
</evidence>
<reference evidence="2" key="1">
    <citation type="submission" date="2021-10" db="EMBL/GenBank/DDBJ databases">
        <title>Tamlana sargassums sp. nov., and Tamlana laminarinivorans sp. nov., two new bacteria isolated from the brown alga.</title>
        <authorList>
            <person name="Li J."/>
        </authorList>
    </citation>
    <scope>NUCLEOTIDE SEQUENCE</scope>
    <source>
        <strain evidence="2">PT2-4</strain>
    </source>
</reference>
<dbReference type="RefSeq" id="WP_226540918.1">
    <property type="nucleotide sequence ID" value="NZ_JAJAPW010000001.1"/>
</dbReference>
<comment type="caution">
    <text evidence="2">The sequence shown here is derived from an EMBL/GenBank/DDBJ whole genome shotgun (WGS) entry which is preliminary data.</text>
</comment>
<dbReference type="Proteomes" id="UP001139199">
    <property type="component" value="Unassembled WGS sequence"/>
</dbReference>
<dbReference type="Pfam" id="PF00326">
    <property type="entry name" value="Peptidase_S9"/>
    <property type="match status" value="1"/>
</dbReference>
<dbReference type="InterPro" id="IPR050261">
    <property type="entry name" value="FrsA_esterase"/>
</dbReference>
<dbReference type="AlphaFoldDB" id="A0A9X1L2R4"/>
<dbReference type="SUPFAM" id="SSF53474">
    <property type="entry name" value="alpha/beta-Hydrolases"/>
    <property type="match status" value="1"/>
</dbReference>
<feature type="domain" description="Peptidase S9 prolyl oligopeptidase catalytic" evidence="1">
    <location>
        <begin position="137"/>
        <end position="282"/>
    </location>
</feature>
<dbReference type="EMBL" id="JAJAPW010000001">
    <property type="protein sequence ID" value="MCB4797879.1"/>
    <property type="molecule type" value="Genomic_DNA"/>
</dbReference>
<evidence type="ECO:0000313" key="3">
    <source>
        <dbReference type="Proteomes" id="UP001139199"/>
    </source>
</evidence>
<protein>
    <submittedName>
        <fullName evidence="2">Acetylxylan esterase</fullName>
    </submittedName>
</protein>
<gene>
    <name evidence="2" type="ORF">LG649_03430</name>
</gene>
<proteinExistence type="predicted"/>
<accession>A0A9X1L2R4</accession>